<dbReference type="AlphaFoldDB" id="D3UYW1"/>
<reference evidence="1" key="1">
    <citation type="journal article" date="2011" name="PLoS ONE">
        <title>The entomopathogenic bacterial endosymbionts xenorhabdus and photorhabdus: convergent lifestyles from divergent genomes.</title>
        <authorList>
            <person name="Chaston J.M."/>
            <person name="Suen G."/>
            <person name="Tucker S.L."/>
            <person name="Andersen A.W."/>
            <person name="Bhasin A."/>
            <person name="Bode E."/>
            <person name="Bode H.B."/>
            <person name="Brachmann A.O."/>
            <person name="Cowles C.E."/>
            <person name="Cowles K.N."/>
            <person name="Darby C."/>
            <person name="de Leon L."/>
            <person name="Drace K."/>
            <person name="Du Z."/>
            <person name="Givaudan A."/>
            <person name="Herbert Tran E.E."/>
            <person name="Jewell K.A."/>
            <person name="Knack J.J."/>
            <person name="Krasomil-Osterfeld K.C."/>
            <person name="Kukor R."/>
            <person name="Lanois A."/>
            <person name="Latreille P."/>
            <person name="Leimgruber N.K."/>
            <person name="Lipke C.M."/>
            <person name="Liu R."/>
            <person name="Lu X."/>
            <person name="Martens E.C."/>
            <person name="Marri P.R."/>
            <person name="Medigue C."/>
            <person name="Menard M.L."/>
            <person name="Miller N.M."/>
            <person name="Morales-Soto N."/>
            <person name="Norton S."/>
            <person name="Ogier J.C."/>
            <person name="Orchard S.S."/>
            <person name="Park D."/>
            <person name="Park Y."/>
            <person name="Qurollo B.A."/>
            <person name="Sugar D.R."/>
            <person name="Richards G.R."/>
            <person name="Rouy Z."/>
            <person name="Slominski B."/>
            <person name="Slominski K."/>
            <person name="Snyder H."/>
            <person name="Tjaden B.C."/>
            <person name="van der Hoeven R."/>
            <person name="Welch R.D."/>
            <person name="Wheeler C."/>
            <person name="Xiang B."/>
            <person name="Barbazuk B."/>
            <person name="Gaudriault S."/>
            <person name="Goodner B."/>
            <person name="Slater S.C."/>
            <person name="Forst S."/>
            <person name="Goldman B.S."/>
            <person name="Goodrich-Blair H."/>
        </authorList>
    </citation>
    <scope>NUCLEOTIDE SEQUENCE [LARGE SCALE GENOMIC DNA]</scope>
    <source>
        <strain evidence="1">SS-2004</strain>
    </source>
</reference>
<evidence type="ECO:0000313" key="1">
    <source>
        <dbReference type="EMBL" id="CBJ79489.1"/>
    </source>
</evidence>
<proteinExistence type="predicted"/>
<accession>D3UYW1</accession>
<dbReference type="eggNOG" id="ENOG502ZS6K">
    <property type="taxonomic scope" value="Bacteria"/>
</dbReference>
<sequence length="70" mass="7652">MPGVSCNLSTWAALRFPSSAMSFNLILLEAAREISDSEKNALIAHSKSIINKLFNIRHPCFISSGRAGFI</sequence>
<organism evidence="1 2">
    <name type="scientific">Xenorhabdus bovienii (strain SS-2004)</name>
    <name type="common">Xenorhabdus nematophila subsp. bovienii</name>
    <dbReference type="NCBI Taxonomy" id="406818"/>
    <lineage>
        <taxon>Bacteria</taxon>
        <taxon>Pseudomonadati</taxon>
        <taxon>Pseudomonadota</taxon>
        <taxon>Gammaproteobacteria</taxon>
        <taxon>Enterobacterales</taxon>
        <taxon>Morganellaceae</taxon>
        <taxon>Xenorhabdus</taxon>
    </lineage>
</organism>
<protein>
    <submittedName>
        <fullName evidence="1">Uncharacterized protein</fullName>
    </submittedName>
</protein>
<dbReference type="Proteomes" id="UP000002045">
    <property type="component" value="Chromosome"/>
</dbReference>
<dbReference type="EMBL" id="FN667741">
    <property type="protein sequence ID" value="CBJ79489.1"/>
    <property type="molecule type" value="Genomic_DNA"/>
</dbReference>
<gene>
    <name evidence="1" type="ordered locus">XBJ1_0339</name>
</gene>
<evidence type="ECO:0000313" key="2">
    <source>
        <dbReference type="Proteomes" id="UP000002045"/>
    </source>
</evidence>
<dbReference type="HOGENOM" id="CLU_2756890_0_0_6"/>
<dbReference type="KEGG" id="xbo:XBJ1_0339"/>
<name>D3UYW1_XENBS</name>